<name>A0A1E3Q214_LIPST</name>
<evidence type="ECO:0000313" key="3">
    <source>
        <dbReference type="Proteomes" id="UP000094385"/>
    </source>
</evidence>
<evidence type="ECO:0000313" key="2">
    <source>
        <dbReference type="EMBL" id="ODQ71743.1"/>
    </source>
</evidence>
<reference evidence="2 3" key="1">
    <citation type="journal article" date="2016" name="Proc. Natl. Acad. Sci. U.S.A.">
        <title>Comparative genomics of biotechnologically important yeasts.</title>
        <authorList>
            <person name="Riley R."/>
            <person name="Haridas S."/>
            <person name="Wolfe K.H."/>
            <person name="Lopes M.R."/>
            <person name="Hittinger C.T."/>
            <person name="Goeker M."/>
            <person name="Salamov A.A."/>
            <person name="Wisecaver J.H."/>
            <person name="Long T.M."/>
            <person name="Calvey C.H."/>
            <person name="Aerts A.L."/>
            <person name="Barry K.W."/>
            <person name="Choi C."/>
            <person name="Clum A."/>
            <person name="Coughlan A.Y."/>
            <person name="Deshpande S."/>
            <person name="Douglass A.P."/>
            <person name="Hanson S.J."/>
            <person name="Klenk H.-P."/>
            <person name="LaButti K.M."/>
            <person name="Lapidus A."/>
            <person name="Lindquist E.A."/>
            <person name="Lipzen A.M."/>
            <person name="Meier-Kolthoff J.P."/>
            <person name="Ohm R.A."/>
            <person name="Otillar R.P."/>
            <person name="Pangilinan J.L."/>
            <person name="Peng Y."/>
            <person name="Rokas A."/>
            <person name="Rosa C.A."/>
            <person name="Scheuner C."/>
            <person name="Sibirny A.A."/>
            <person name="Slot J.C."/>
            <person name="Stielow J.B."/>
            <person name="Sun H."/>
            <person name="Kurtzman C.P."/>
            <person name="Blackwell M."/>
            <person name="Grigoriev I.V."/>
            <person name="Jeffries T.W."/>
        </authorList>
    </citation>
    <scope>NUCLEOTIDE SEQUENCE [LARGE SCALE GENOMIC DNA]</scope>
    <source>
        <strain evidence="2 3">NRRL Y-11557</strain>
    </source>
</reference>
<keyword evidence="3" id="KW-1185">Reference proteome</keyword>
<proteinExistence type="predicted"/>
<gene>
    <name evidence="2" type="ORF">LIPSTDRAFT_73481</name>
</gene>
<dbReference type="PANTHER" id="PTHR12110:SF21">
    <property type="entry name" value="XYLOSE ISOMERASE-LIKE TIM BARREL DOMAIN-CONTAINING PROTEIN"/>
    <property type="match status" value="1"/>
</dbReference>
<dbReference type="AlphaFoldDB" id="A0A1E3Q214"/>
<dbReference type="EMBL" id="KV454297">
    <property type="protein sequence ID" value="ODQ71743.1"/>
    <property type="molecule type" value="Genomic_DNA"/>
</dbReference>
<dbReference type="OrthoDB" id="5360893at2759"/>
<accession>A0A1E3Q214</accession>
<dbReference type="InterPro" id="IPR036237">
    <property type="entry name" value="Xyl_isomerase-like_sf"/>
</dbReference>
<dbReference type="Pfam" id="PF01261">
    <property type="entry name" value="AP_endonuc_2"/>
    <property type="match status" value="1"/>
</dbReference>
<feature type="domain" description="Xylose isomerase-like TIM barrel" evidence="1">
    <location>
        <begin position="31"/>
        <end position="316"/>
    </location>
</feature>
<dbReference type="SUPFAM" id="SSF51658">
    <property type="entry name" value="Xylose isomerase-like"/>
    <property type="match status" value="1"/>
</dbReference>
<dbReference type="STRING" id="675824.A0A1E3Q214"/>
<dbReference type="InterPro" id="IPR050312">
    <property type="entry name" value="IolE/XylAMocC-like"/>
</dbReference>
<dbReference type="InterPro" id="IPR013022">
    <property type="entry name" value="Xyl_isomerase-like_TIM-brl"/>
</dbReference>
<dbReference type="Proteomes" id="UP000094385">
    <property type="component" value="Unassembled WGS sequence"/>
</dbReference>
<dbReference type="Gene3D" id="3.20.20.150">
    <property type="entry name" value="Divalent-metal-dependent TIM barrel enzymes"/>
    <property type="match status" value="1"/>
</dbReference>
<sequence>MVSAIAPQFPISIASLSLGRASHHDLAEKIHAASAAGFQGVELFYEDIQFHAKQYSDNSFEESILKSAKVFKDLCDECNLKVLVLQPFMNYDGLLDPVEHAQQIVKIKLWFKIAKVAGTDLILVPSNFLTEGTTGDDDQIVEDLLEIVELGEKESPQVRFAYEAISWGAHKNTWQQSWKIVKKANHSNLGLCLDTFHIVARTWADVTRESGVRPNANKLLAADLKECAAEVPVEKVFLVQLGDAERLLKPLDAAHEWYNPDFPSNMIWSRNSRVFPYETDRNAYLPIEKIVRSWVYDWGYRGWMSYEVYHRDLSDPSPSIPQDFAERGMKSWKIMVQRLDLDNIGSENIQS</sequence>
<dbReference type="PANTHER" id="PTHR12110">
    <property type="entry name" value="HYDROXYPYRUVATE ISOMERASE"/>
    <property type="match status" value="1"/>
</dbReference>
<evidence type="ECO:0000259" key="1">
    <source>
        <dbReference type="Pfam" id="PF01261"/>
    </source>
</evidence>
<protein>
    <recommendedName>
        <fullName evidence="1">Xylose isomerase-like TIM barrel domain-containing protein</fullName>
    </recommendedName>
</protein>
<organism evidence="2 3">
    <name type="scientific">Lipomyces starkeyi NRRL Y-11557</name>
    <dbReference type="NCBI Taxonomy" id="675824"/>
    <lineage>
        <taxon>Eukaryota</taxon>
        <taxon>Fungi</taxon>
        <taxon>Dikarya</taxon>
        <taxon>Ascomycota</taxon>
        <taxon>Saccharomycotina</taxon>
        <taxon>Lipomycetes</taxon>
        <taxon>Lipomycetales</taxon>
        <taxon>Lipomycetaceae</taxon>
        <taxon>Lipomyces</taxon>
    </lineage>
</organism>